<accession>A0A183LCM5</accession>
<dbReference type="AlphaFoldDB" id="A0A183LCM5"/>
<evidence type="ECO:0000313" key="2">
    <source>
        <dbReference type="EMBL" id="VDO51647.1"/>
    </source>
</evidence>
<evidence type="ECO:0000256" key="1">
    <source>
        <dbReference type="SAM" id="MobiDB-lite"/>
    </source>
</evidence>
<proteinExistence type="predicted"/>
<reference evidence="2 3" key="1">
    <citation type="submission" date="2018-11" db="EMBL/GenBank/DDBJ databases">
        <authorList>
            <consortium name="Pathogen Informatics"/>
        </authorList>
    </citation>
    <scope>NUCLEOTIDE SEQUENCE [LARGE SCALE GENOMIC DNA]</scope>
    <source>
        <strain evidence="2 3">Zambia</strain>
    </source>
</reference>
<feature type="region of interest" description="Disordered" evidence="1">
    <location>
        <begin position="1"/>
        <end position="23"/>
    </location>
</feature>
<dbReference type="Proteomes" id="UP000277204">
    <property type="component" value="Unassembled WGS sequence"/>
</dbReference>
<dbReference type="EMBL" id="UZAI01000347">
    <property type="protein sequence ID" value="VDO51647.1"/>
    <property type="molecule type" value="Genomic_DNA"/>
</dbReference>
<organism evidence="2 3">
    <name type="scientific">Schistosoma margrebowiei</name>
    <dbReference type="NCBI Taxonomy" id="48269"/>
    <lineage>
        <taxon>Eukaryota</taxon>
        <taxon>Metazoa</taxon>
        <taxon>Spiralia</taxon>
        <taxon>Lophotrochozoa</taxon>
        <taxon>Platyhelminthes</taxon>
        <taxon>Trematoda</taxon>
        <taxon>Digenea</taxon>
        <taxon>Strigeidida</taxon>
        <taxon>Schistosomatoidea</taxon>
        <taxon>Schistosomatidae</taxon>
        <taxon>Schistosoma</taxon>
    </lineage>
</organism>
<protein>
    <submittedName>
        <fullName evidence="2">Uncharacterized protein</fullName>
    </submittedName>
</protein>
<keyword evidence="3" id="KW-1185">Reference proteome</keyword>
<gene>
    <name evidence="2" type="ORF">SMRZ_LOCUS1550</name>
</gene>
<name>A0A183LCM5_9TREM</name>
<evidence type="ECO:0000313" key="3">
    <source>
        <dbReference type="Proteomes" id="UP000277204"/>
    </source>
</evidence>
<sequence>MVEIASEPKLDHHGISRDTGRQFHPTVGLFSKEHSRSCLTRFESRTNQSLRLSGLVVKRSRVRLIGPGFEYREEGSWMHAATEESHSRTKRPSSASRFSMVVSVGCRLSGLEVKHSSARLIGPVFESCEAGSWMRTAVEFHNGTKRPSSDSRFSIVV</sequence>
<feature type="compositionally biased region" description="Basic and acidic residues" evidence="1">
    <location>
        <begin position="1"/>
        <end position="21"/>
    </location>
</feature>